<dbReference type="Proteomes" id="UP000887576">
    <property type="component" value="Unplaced"/>
</dbReference>
<proteinExistence type="predicted"/>
<evidence type="ECO:0000313" key="1">
    <source>
        <dbReference type="Proteomes" id="UP000887576"/>
    </source>
</evidence>
<name>A0AC34RDK4_9BILA</name>
<evidence type="ECO:0000313" key="2">
    <source>
        <dbReference type="WBParaSite" id="JU765_v2.g5852.t1"/>
    </source>
</evidence>
<organism evidence="1 2">
    <name type="scientific">Panagrolaimus sp. JU765</name>
    <dbReference type="NCBI Taxonomy" id="591449"/>
    <lineage>
        <taxon>Eukaryota</taxon>
        <taxon>Metazoa</taxon>
        <taxon>Ecdysozoa</taxon>
        <taxon>Nematoda</taxon>
        <taxon>Chromadorea</taxon>
        <taxon>Rhabditida</taxon>
        <taxon>Tylenchina</taxon>
        <taxon>Panagrolaimomorpha</taxon>
        <taxon>Panagrolaimoidea</taxon>
        <taxon>Panagrolaimidae</taxon>
        <taxon>Panagrolaimus</taxon>
    </lineage>
</organism>
<protein>
    <submittedName>
        <fullName evidence="2">Uncharacterized protein</fullName>
    </submittedName>
</protein>
<accession>A0AC34RDK4</accession>
<sequence>MAVSDALLKQQYRMYLLQEATNLFPKITSYITETSRLKKDMERIRMEAFSFEHSMILKTTSLWTRISKIEKCCEKLKKQNSKPNDPSVLPKPESSQTNVSLTSTLSEPTLSLGSVVQKLTEFGRELNPKQETKAIYGIVEVEDRFEKLMKDLDAMIASLDKIRLATPIIDGIERGHPDLDVELM</sequence>
<dbReference type="WBParaSite" id="JU765_v2.g5852.t1">
    <property type="protein sequence ID" value="JU765_v2.g5852.t1"/>
    <property type="gene ID" value="JU765_v2.g5852"/>
</dbReference>
<reference evidence="2" key="1">
    <citation type="submission" date="2022-11" db="UniProtKB">
        <authorList>
            <consortium name="WormBaseParasite"/>
        </authorList>
    </citation>
    <scope>IDENTIFICATION</scope>
</reference>